<evidence type="ECO:0000259" key="1">
    <source>
        <dbReference type="Pfam" id="PF05685"/>
    </source>
</evidence>
<dbReference type="AlphaFoldDB" id="W4MEE0"/>
<evidence type="ECO:0000313" key="3">
    <source>
        <dbReference type="Proteomes" id="UP000019140"/>
    </source>
</evidence>
<dbReference type="InterPro" id="IPR008538">
    <property type="entry name" value="Uma2"/>
</dbReference>
<dbReference type="HOGENOM" id="CLU_098557_0_0_7"/>
<sequence>MMSTVPFLAEQRVILDHISWQTYLAILNDAENCRGRMTYDRGVLEIMAPSKLHEQVKRLIGRMVETFTEELNIDVMGAGSTTFKHEDLDRGFEPDECYYVQHAADVRGKVEIDLLIDPPPDLLIEVDISRSSLNKFGIYRALGVSEVWRYDGERLRFYVLQADAYVEVQDSLVLPPLSASQLSHVLSQRLGESETALIRGFRQWVQETFADMD</sequence>
<proteinExistence type="predicted"/>
<evidence type="ECO:0000313" key="2">
    <source>
        <dbReference type="EMBL" id="ETX08002.1"/>
    </source>
</evidence>
<protein>
    <recommendedName>
        <fullName evidence="1">Putative restriction endonuclease domain-containing protein</fullName>
    </recommendedName>
</protein>
<feature type="domain" description="Putative restriction endonuclease" evidence="1">
    <location>
        <begin position="20"/>
        <end position="182"/>
    </location>
</feature>
<dbReference type="PANTHER" id="PTHR47152">
    <property type="entry name" value="SLR2084 PROTEIN-RELATED"/>
    <property type="match status" value="1"/>
</dbReference>
<dbReference type="Pfam" id="PF05685">
    <property type="entry name" value="Uma2"/>
    <property type="match status" value="1"/>
</dbReference>
<dbReference type="EMBL" id="AZHX01000322">
    <property type="protein sequence ID" value="ETX08002.1"/>
    <property type="molecule type" value="Genomic_DNA"/>
</dbReference>
<dbReference type="Proteomes" id="UP000019140">
    <property type="component" value="Unassembled WGS sequence"/>
</dbReference>
<dbReference type="SUPFAM" id="SSF52980">
    <property type="entry name" value="Restriction endonuclease-like"/>
    <property type="match status" value="1"/>
</dbReference>
<dbReference type="InterPro" id="IPR011335">
    <property type="entry name" value="Restrct_endonuc-II-like"/>
</dbReference>
<dbReference type="InterPro" id="IPR012296">
    <property type="entry name" value="Nuclease_put_TT1808"/>
</dbReference>
<name>W4MEE0_9BACT</name>
<dbReference type="CDD" id="cd06260">
    <property type="entry name" value="DUF820-like"/>
    <property type="match status" value="1"/>
</dbReference>
<keyword evidence="3" id="KW-1185">Reference proteome</keyword>
<dbReference type="Gene3D" id="3.90.1570.10">
    <property type="entry name" value="tt1808, chain A"/>
    <property type="match status" value="1"/>
</dbReference>
<accession>W4MEE0</accession>
<gene>
    <name evidence="2" type="ORF">ETSY2_07925</name>
</gene>
<dbReference type="PANTHER" id="PTHR47152:SF2">
    <property type="entry name" value="SLR2084 PROTEIN"/>
    <property type="match status" value="1"/>
</dbReference>
<organism evidence="2 3">
    <name type="scientific">Candidatus Entotheonella gemina</name>
    <dbReference type="NCBI Taxonomy" id="1429439"/>
    <lineage>
        <taxon>Bacteria</taxon>
        <taxon>Pseudomonadati</taxon>
        <taxon>Nitrospinota/Tectimicrobiota group</taxon>
        <taxon>Candidatus Tectimicrobiota</taxon>
        <taxon>Candidatus Entotheonellia</taxon>
        <taxon>Candidatus Entotheonellales</taxon>
        <taxon>Candidatus Entotheonellaceae</taxon>
        <taxon>Candidatus Entotheonella</taxon>
    </lineage>
</organism>
<comment type="caution">
    <text evidence="2">The sequence shown here is derived from an EMBL/GenBank/DDBJ whole genome shotgun (WGS) entry which is preliminary data.</text>
</comment>
<reference evidence="2 3" key="1">
    <citation type="journal article" date="2014" name="Nature">
        <title>An environmental bacterial taxon with a large and distinct metabolic repertoire.</title>
        <authorList>
            <person name="Wilson M.C."/>
            <person name="Mori T."/>
            <person name="Ruckert C."/>
            <person name="Uria A.R."/>
            <person name="Helf M.J."/>
            <person name="Takada K."/>
            <person name="Gernert C."/>
            <person name="Steffens U.A."/>
            <person name="Heycke N."/>
            <person name="Schmitt S."/>
            <person name="Rinke C."/>
            <person name="Helfrich E.J."/>
            <person name="Brachmann A.O."/>
            <person name="Gurgui C."/>
            <person name="Wakimoto T."/>
            <person name="Kracht M."/>
            <person name="Crusemann M."/>
            <person name="Hentschel U."/>
            <person name="Abe I."/>
            <person name="Matsunaga S."/>
            <person name="Kalinowski J."/>
            <person name="Takeyama H."/>
            <person name="Piel J."/>
        </authorList>
    </citation>
    <scope>NUCLEOTIDE SEQUENCE [LARGE SCALE GENOMIC DNA]</scope>
    <source>
        <strain evidence="3">TSY2</strain>
    </source>
</reference>